<sequence>MSGSEAQSVLTSADAKAVEAFIIAEAIEGICYGIEAVLTISVCYILITAESKGFPSHCPDVFYWQQQL</sequence>
<comment type="caution">
    <text evidence="1">The sequence shown here is derived from an EMBL/GenBank/DDBJ whole genome shotgun (WGS) entry which is preliminary data.</text>
</comment>
<evidence type="ECO:0000313" key="1">
    <source>
        <dbReference type="EMBL" id="KAK7454080.1"/>
    </source>
</evidence>
<proteinExistence type="predicted"/>
<gene>
    <name evidence="1" type="ORF">VKT23_011591</name>
</gene>
<dbReference type="EMBL" id="JBANRG010000025">
    <property type="protein sequence ID" value="KAK7454080.1"/>
    <property type="molecule type" value="Genomic_DNA"/>
</dbReference>
<keyword evidence="2" id="KW-1185">Reference proteome</keyword>
<evidence type="ECO:0000313" key="2">
    <source>
        <dbReference type="Proteomes" id="UP001498398"/>
    </source>
</evidence>
<accession>A0ABR1JB87</accession>
<organism evidence="1 2">
    <name type="scientific">Marasmiellus scandens</name>
    <dbReference type="NCBI Taxonomy" id="2682957"/>
    <lineage>
        <taxon>Eukaryota</taxon>
        <taxon>Fungi</taxon>
        <taxon>Dikarya</taxon>
        <taxon>Basidiomycota</taxon>
        <taxon>Agaricomycotina</taxon>
        <taxon>Agaricomycetes</taxon>
        <taxon>Agaricomycetidae</taxon>
        <taxon>Agaricales</taxon>
        <taxon>Marasmiineae</taxon>
        <taxon>Omphalotaceae</taxon>
        <taxon>Marasmiellus</taxon>
    </lineage>
</organism>
<protein>
    <submittedName>
        <fullName evidence="1">Uncharacterized protein</fullName>
    </submittedName>
</protein>
<name>A0ABR1JB87_9AGAR</name>
<dbReference type="Proteomes" id="UP001498398">
    <property type="component" value="Unassembled WGS sequence"/>
</dbReference>
<reference evidence="1 2" key="1">
    <citation type="submission" date="2024-01" db="EMBL/GenBank/DDBJ databases">
        <title>A draft genome for the cacao thread blight pathogen Marasmiellus scandens.</title>
        <authorList>
            <person name="Baruah I.K."/>
            <person name="Leung J."/>
            <person name="Bukari Y."/>
            <person name="Amoako-Attah I."/>
            <person name="Meinhardt L.W."/>
            <person name="Bailey B.A."/>
            <person name="Cohen S.P."/>
        </authorList>
    </citation>
    <scope>NUCLEOTIDE SEQUENCE [LARGE SCALE GENOMIC DNA]</scope>
    <source>
        <strain evidence="1 2">GH-19</strain>
    </source>
</reference>